<proteinExistence type="predicted"/>
<name>A0A7W3R9B4_9ACTN</name>
<sequence length="53" mass="5778">MKVLRAELGGDLSRAKETLRRIRTGTLTGTLPEMELLASRLRAAGIEATAERP</sequence>
<keyword evidence="2" id="KW-1185">Reference proteome</keyword>
<comment type="caution">
    <text evidence="1">The sequence shown here is derived from an EMBL/GenBank/DDBJ whole genome shotgun (WGS) entry which is preliminary data.</text>
</comment>
<dbReference type="EMBL" id="JACJII010000001">
    <property type="protein sequence ID" value="MBA9004170.1"/>
    <property type="molecule type" value="Genomic_DNA"/>
</dbReference>
<protein>
    <submittedName>
        <fullName evidence="1">Uncharacterized protein</fullName>
    </submittedName>
</protein>
<dbReference type="AlphaFoldDB" id="A0A7W3R9B4"/>
<gene>
    <name evidence="1" type="ORF">HNR21_003052</name>
</gene>
<dbReference type="Proteomes" id="UP000539313">
    <property type="component" value="Unassembled WGS sequence"/>
</dbReference>
<organism evidence="1 2">
    <name type="scientific">Thermomonospora cellulosilytica</name>
    <dbReference type="NCBI Taxonomy" id="1411118"/>
    <lineage>
        <taxon>Bacteria</taxon>
        <taxon>Bacillati</taxon>
        <taxon>Actinomycetota</taxon>
        <taxon>Actinomycetes</taxon>
        <taxon>Streptosporangiales</taxon>
        <taxon>Thermomonosporaceae</taxon>
        <taxon>Thermomonospora</taxon>
    </lineage>
</organism>
<accession>A0A7W3R9B4</accession>
<evidence type="ECO:0000313" key="2">
    <source>
        <dbReference type="Proteomes" id="UP000539313"/>
    </source>
</evidence>
<evidence type="ECO:0000313" key="1">
    <source>
        <dbReference type="EMBL" id="MBA9004170.1"/>
    </source>
</evidence>
<reference evidence="1 2" key="1">
    <citation type="submission" date="2020-08" db="EMBL/GenBank/DDBJ databases">
        <title>Sequencing the genomes of 1000 actinobacteria strains.</title>
        <authorList>
            <person name="Klenk H.-P."/>
        </authorList>
    </citation>
    <scope>NUCLEOTIDE SEQUENCE [LARGE SCALE GENOMIC DNA]</scope>
    <source>
        <strain evidence="1 2">DSM 45823</strain>
    </source>
</reference>